<reference evidence="2" key="1">
    <citation type="submission" date="2015-01" db="EMBL/GenBank/DDBJ databases">
        <title>Flavisolibacter sp./LCS9/ whole genome sequencing.</title>
        <authorList>
            <person name="Kim M.K."/>
            <person name="Srinivasan S."/>
            <person name="Lee J.-J."/>
        </authorList>
    </citation>
    <scope>NUCLEOTIDE SEQUENCE [LARGE SCALE GENOMIC DNA]</scope>
    <source>
        <strain evidence="2">LCS9</strain>
    </source>
</reference>
<reference evidence="1 2" key="2">
    <citation type="journal article" date="2016" name="Int. J. Syst. Evol. Microbiol.">
        <title>Flavisolibacter tropicus sp. nov., isolated from tropical soil.</title>
        <authorList>
            <person name="Lee J.J."/>
            <person name="Kang M.S."/>
            <person name="Kim G.S."/>
            <person name="Lee C.S."/>
            <person name="Lim S."/>
            <person name="Lee J."/>
            <person name="Roh S.H."/>
            <person name="Kang H."/>
            <person name="Ha J.M."/>
            <person name="Bae S."/>
            <person name="Jung H.Y."/>
            <person name="Kim M.K."/>
        </authorList>
    </citation>
    <scope>NUCLEOTIDE SEQUENCE [LARGE SCALE GENOMIC DNA]</scope>
    <source>
        <strain evidence="1 2">LCS9</strain>
    </source>
</reference>
<evidence type="ECO:0000313" key="1">
    <source>
        <dbReference type="EMBL" id="ANE51088.1"/>
    </source>
</evidence>
<dbReference type="Proteomes" id="UP000077177">
    <property type="component" value="Chromosome"/>
</dbReference>
<evidence type="ECO:0000313" key="2">
    <source>
        <dbReference type="Proteomes" id="UP000077177"/>
    </source>
</evidence>
<accession>A0A172TVT8</accession>
<proteinExistence type="predicted"/>
<keyword evidence="2" id="KW-1185">Reference proteome</keyword>
<name>A0A172TVT8_9BACT</name>
<sequence>MINWQIPIGLLFYKSNDLKADGYLSYIDLINKAGTPNKVFWQPFGLALAYTFGYPIIKNVIQAVHAWAKTWGTNLNLRITKTGKVSVSKYIQLRDNYIERTHLLEQVLEKESEYLKENESLKTTHLELTHTANENQSWINRWRRLNNIGLMNGQWSVTMQNEENKFTLSYVIFIDGGAISQLDESTKQTEYVSSIENFHCNPDTQEIIFVLMSAGKRHLSGVHTLTIVEEGKYLRGFADKTNPIEYKRVNIETRYL</sequence>
<dbReference type="AlphaFoldDB" id="A0A172TVT8"/>
<dbReference type="KEGG" id="fla:SY85_11830"/>
<dbReference type="EMBL" id="CP011390">
    <property type="protein sequence ID" value="ANE51088.1"/>
    <property type="molecule type" value="Genomic_DNA"/>
</dbReference>
<gene>
    <name evidence="1" type="ORF">SY85_11830</name>
</gene>
<organism evidence="1 2">
    <name type="scientific">Flavisolibacter tropicus</name>
    <dbReference type="NCBI Taxonomy" id="1492898"/>
    <lineage>
        <taxon>Bacteria</taxon>
        <taxon>Pseudomonadati</taxon>
        <taxon>Bacteroidota</taxon>
        <taxon>Chitinophagia</taxon>
        <taxon>Chitinophagales</taxon>
        <taxon>Chitinophagaceae</taxon>
        <taxon>Flavisolibacter</taxon>
    </lineage>
</organism>
<protein>
    <submittedName>
        <fullName evidence="1">Uncharacterized protein</fullName>
    </submittedName>
</protein>